<feature type="chain" id="PRO_5010248548" evidence="1">
    <location>
        <begin position="19"/>
        <end position="171"/>
    </location>
</feature>
<dbReference type="OrthoDB" id="10621584at2759"/>
<accession>C8V6K0</accession>
<reference evidence="3" key="1">
    <citation type="journal article" date="2005" name="Nature">
        <title>Sequencing of Aspergillus nidulans and comparative analysis with A. fumigatus and A. oryzae.</title>
        <authorList>
            <person name="Galagan J.E."/>
            <person name="Calvo S.E."/>
            <person name="Cuomo C."/>
            <person name="Ma L.J."/>
            <person name="Wortman J.R."/>
            <person name="Batzoglou S."/>
            <person name="Lee S.I."/>
            <person name="Basturkmen M."/>
            <person name="Spevak C.C."/>
            <person name="Clutterbuck J."/>
            <person name="Kapitonov V."/>
            <person name="Jurka J."/>
            <person name="Scazzocchio C."/>
            <person name="Farman M."/>
            <person name="Butler J."/>
            <person name="Purcell S."/>
            <person name="Harris S."/>
            <person name="Braus G.H."/>
            <person name="Draht O."/>
            <person name="Busch S."/>
            <person name="D'Enfert C."/>
            <person name="Bouchier C."/>
            <person name="Goldman G.H."/>
            <person name="Bell-Pedersen D."/>
            <person name="Griffiths-Jones S."/>
            <person name="Doonan J.H."/>
            <person name="Yu J."/>
            <person name="Vienken K."/>
            <person name="Pain A."/>
            <person name="Freitag M."/>
            <person name="Selker E.U."/>
            <person name="Archer D.B."/>
            <person name="Penalva M.A."/>
            <person name="Oakley B.R."/>
            <person name="Momany M."/>
            <person name="Tanaka T."/>
            <person name="Kumagai T."/>
            <person name="Asai K."/>
            <person name="Machida M."/>
            <person name="Nierman W.C."/>
            <person name="Denning D.W."/>
            <person name="Caddick M."/>
            <person name="Hynes M."/>
            <person name="Paoletti M."/>
            <person name="Fischer R."/>
            <person name="Miller B."/>
            <person name="Dyer P."/>
            <person name="Sachs M.S."/>
            <person name="Osmani S.A."/>
            <person name="Birren B.W."/>
        </authorList>
    </citation>
    <scope>NUCLEOTIDE SEQUENCE [LARGE SCALE GENOMIC DNA]</scope>
    <source>
        <strain evidence="3">FGSC A4 / ATCC 38163 / CBS 112.46 / NRRL 194 / M139</strain>
    </source>
</reference>
<gene>
    <name evidence="2" type="ORF">ANIA_08094</name>
</gene>
<proteinExistence type="predicted"/>
<sequence>MTLLFLHLFALLGGVAYAASSSSVSVSRSSISLPPIYMLCSELEAFNANLGPLLNLTQYIPPGTSSLLLPQLEQRLAAIESFTAGYSDLVNAFSADNCAAARETIVPSTRLRSRQLDLVGVVCQVLGLVQEALASFKCARLSNQPLYISVYIPMSTKANEFQFELRVPDYQ</sequence>
<feature type="signal peptide" evidence="1">
    <location>
        <begin position="1"/>
        <end position="18"/>
    </location>
</feature>
<dbReference type="OMA" id="FSADNCA"/>
<name>Q5AUD6_EMENI</name>
<protein>
    <submittedName>
        <fullName evidence="2">Uncharacterized protein</fullName>
    </submittedName>
</protein>
<dbReference type="EMBL" id="BN001302">
    <property type="protein sequence ID" value="CBF73871.1"/>
    <property type="molecule type" value="Genomic_DNA"/>
</dbReference>
<dbReference type="Proteomes" id="UP000000560">
    <property type="component" value="Chromosome II"/>
</dbReference>
<dbReference type="HOGENOM" id="CLU_1562861_0_0_1"/>
<keyword evidence="1" id="KW-0732">Signal</keyword>
<accession>Q5AUD6</accession>
<organism evidence="2 3">
    <name type="scientific">Emericella nidulans (strain FGSC A4 / ATCC 38163 / CBS 112.46 / NRRL 194 / M139)</name>
    <name type="common">Aspergillus nidulans</name>
    <dbReference type="NCBI Taxonomy" id="227321"/>
    <lineage>
        <taxon>Eukaryota</taxon>
        <taxon>Fungi</taxon>
        <taxon>Dikarya</taxon>
        <taxon>Ascomycota</taxon>
        <taxon>Pezizomycotina</taxon>
        <taxon>Eurotiomycetes</taxon>
        <taxon>Eurotiomycetidae</taxon>
        <taxon>Eurotiales</taxon>
        <taxon>Aspergillaceae</taxon>
        <taxon>Aspergillus</taxon>
        <taxon>Aspergillus subgen. Nidulantes</taxon>
    </lineage>
</organism>
<evidence type="ECO:0000313" key="3">
    <source>
        <dbReference type="Proteomes" id="UP000000560"/>
    </source>
</evidence>
<dbReference type="InParanoid" id="Q5AUD6"/>
<evidence type="ECO:0000256" key="1">
    <source>
        <dbReference type="SAM" id="SignalP"/>
    </source>
</evidence>
<evidence type="ECO:0000313" key="2">
    <source>
        <dbReference type="EMBL" id="CBF73871.1"/>
    </source>
</evidence>
<dbReference type="KEGG" id="ani:ANIA_08094"/>
<keyword evidence="3" id="KW-1185">Reference proteome</keyword>
<reference evidence="3" key="2">
    <citation type="journal article" date="2009" name="Fungal Genet. Biol.">
        <title>The 2008 update of the Aspergillus nidulans genome annotation: a community effort.</title>
        <authorList>
            <person name="Wortman J.R."/>
            <person name="Gilsenan J.M."/>
            <person name="Joardar V."/>
            <person name="Deegan J."/>
            <person name="Clutterbuck J."/>
            <person name="Andersen M.R."/>
            <person name="Archer D."/>
            <person name="Bencina M."/>
            <person name="Braus G."/>
            <person name="Coutinho P."/>
            <person name="von Dohren H."/>
            <person name="Doonan J."/>
            <person name="Driessen A.J."/>
            <person name="Durek P."/>
            <person name="Espeso E."/>
            <person name="Fekete E."/>
            <person name="Flipphi M."/>
            <person name="Estrada C.G."/>
            <person name="Geysens S."/>
            <person name="Goldman G."/>
            <person name="de Groot P.W."/>
            <person name="Hansen K."/>
            <person name="Harris S.D."/>
            <person name="Heinekamp T."/>
            <person name="Helmstaedt K."/>
            <person name="Henrissat B."/>
            <person name="Hofmann G."/>
            <person name="Homan T."/>
            <person name="Horio T."/>
            <person name="Horiuchi H."/>
            <person name="James S."/>
            <person name="Jones M."/>
            <person name="Karaffa L."/>
            <person name="Karanyi Z."/>
            <person name="Kato M."/>
            <person name="Keller N."/>
            <person name="Kelly D.E."/>
            <person name="Kiel J.A."/>
            <person name="Kim J.M."/>
            <person name="van der Klei I.J."/>
            <person name="Klis F.M."/>
            <person name="Kovalchuk A."/>
            <person name="Krasevec N."/>
            <person name="Kubicek C.P."/>
            <person name="Liu B."/>
            <person name="Maccabe A."/>
            <person name="Meyer V."/>
            <person name="Mirabito P."/>
            <person name="Miskei M."/>
            <person name="Mos M."/>
            <person name="Mullins J."/>
            <person name="Nelson D.R."/>
            <person name="Nielsen J."/>
            <person name="Oakley B.R."/>
            <person name="Osmani S.A."/>
            <person name="Pakula T."/>
            <person name="Paszewski A."/>
            <person name="Paulsen I."/>
            <person name="Pilsyk S."/>
            <person name="Pocsi I."/>
            <person name="Punt P.J."/>
            <person name="Ram A.F."/>
            <person name="Ren Q."/>
            <person name="Robellet X."/>
            <person name="Robson G."/>
            <person name="Seiboth B."/>
            <person name="van Solingen P."/>
            <person name="Specht T."/>
            <person name="Sun J."/>
            <person name="Taheri-Talesh N."/>
            <person name="Takeshita N."/>
            <person name="Ussery D."/>
            <person name="vanKuyk P.A."/>
            <person name="Visser H."/>
            <person name="van de Vondervoort P.J."/>
            <person name="de Vries R.P."/>
            <person name="Walton J."/>
            <person name="Xiang X."/>
            <person name="Xiong Y."/>
            <person name="Zeng A.P."/>
            <person name="Brandt B.W."/>
            <person name="Cornell M.J."/>
            <person name="van den Hondel C.A."/>
            <person name="Visser J."/>
            <person name="Oliver S.G."/>
            <person name="Turner G."/>
        </authorList>
    </citation>
    <scope>GENOME REANNOTATION</scope>
    <source>
        <strain evidence="3">FGSC A4 / ATCC 38163 / CBS 112.46 / NRRL 194 / M139</strain>
    </source>
</reference>
<dbReference type="GeneID" id="2869294"/>
<dbReference type="RefSeq" id="XP_681363.1">
    <property type="nucleotide sequence ID" value="XM_676271.1"/>
</dbReference>
<dbReference type="AlphaFoldDB" id="Q5AUD6"/>